<evidence type="ECO:0000313" key="1">
    <source>
        <dbReference type="EMBL" id="MEV5510440.1"/>
    </source>
</evidence>
<keyword evidence="2" id="KW-1185">Reference proteome</keyword>
<dbReference type="EMBL" id="JBFAUK010000032">
    <property type="protein sequence ID" value="MEV5510440.1"/>
    <property type="molecule type" value="Genomic_DNA"/>
</dbReference>
<reference evidence="1 2" key="1">
    <citation type="submission" date="2024-06" db="EMBL/GenBank/DDBJ databases">
        <title>The Natural Products Discovery Center: Release of the First 8490 Sequenced Strains for Exploring Actinobacteria Biosynthetic Diversity.</title>
        <authorList>
            <person name="Kalkreuter E."/>
            <person name="Kautsar S.A."/>
            <person name="Yang D."/>
            <person name="Bader C.D."/>
            <person name="Teijaro C.N."/>
            <person name="Fluegel L."/>
            <person name="Davis C.M."/>
            <person name="Simpson J.R."/>
            <person name="Lauterbach L."/>
            <person name="Steele A.D."/>
            <person name="Gui C."/>
            <person name="Meng S."/>
            <person name="Li G."/>
            <person name="Viehrig K."/>
            <person name="Ye F."/>
            <person name="Su P."/>
            <person name="Kiefer A.F."/>
            <person name="Nichols A."/>
            <person name="Cepeda A.J."/>
            <person name="Yan W."/>
            <person name="Fan B."/>
            <person name="Jiang Y."/>
            <person name="Adhikari A."/>
            <person name="Zheng C.-J."/>
            <person name="Schuster L."/>
            <person name="Cowan T.M."/>
            <person name="Smanski M.J."/>
            <person name="Chevrette M.G."/>
            <person name="De Carvalho L.P.S."/>
            <person name="Shen B."/>
        </authorList>
    </citation>
    <scope>NUCLEOTIDE SEQUENCE [LARGE SCALE GENOMIC DNA]</scope>
    <source>
        <strain evidence="1 2">NPDC052347</strain>
    </source>
</reference>
<protein>
    <recommendedName>
        <fullName evidence="3">Restriction endonuclease domain-containing protein</fullName>
    </recommendedName>
</protein>
<organism evidence="1 2">
    <name type="scientific">Streptomyces orinoci</name>
    <name type="common">Streptoverticillium orinoci</name>
    <dbReference type="NCBI Taxonomy" id="67339"/>
    <lineage>
        <taxon>Bacteria</taxon>
        <taxon>Bacillati</taxon>
        <taxon>Actinomycetota</taxon>
        <taxon>Actinomycetes</taxon>
        <taxon>Kitasatosporales</taxon>
        <taxon>Streptomycetaceae</taxon>
        <taxon>Streptomyces</taxon>
    </lineage>
</organism>
<evidence type="ECO:0008006" key="3">
    <source>
        <dbReference type="Google" id="ProtNLM"/>
    </source>
</evidence>
<accession>A0ABV3K5K5</accession>
<evidence type="ECO:0000313" key="2">
    <source>
        <dbReference type="Proteomes" id="UP001552594"/>
    </source>
</evidence>
<dbReference type="RefSeq" id="WP_109281746.1">
    <property type="nucleotide sequence ID" value="NZ_JBFAUK010000032.1"/>
</dbReference>
<proteinExistence type="predicted"/>
<name>A0ABV3K5K5_STRON</name>
<sequence length="172" mass="19769">MRTWTSPYSGRTFTIHPEGRFAEPPATDHPTIAFHTHHRPLDQGENASTPLTEQEFCRPAVELVLGLRLRDCHRQLAVKRYGVRPLWLTEPAGDSWACALFRDDGLPTLTWQGGPRRLWDEAEAAYRWWTRQGEPPCHRFGLTITPRGRHIWFHKPGNILLTIPLTPLPPGR</sequence>
<comment type="caution">
    <text evidence="1">The sequence shown here is derived from an EMBL/GenBank/DDBJ whole genome shotgun (WGS) entry which is preliminary data.</text>
</comment>
<dbReference type="Proteomes" id="UP001552594">
    <property type="component" value="Unassembled WGS sequence"/>
</dbReference>
<gene>
    <name evidence="1" type="ORF">AB0L16_29110</name>
</gene>